<evidence type="ECO:0000256" key="2">
    <source>
        <dbReference type="ARBA" id="ARBA00006727"/>
    </source>
</evidence>
<evidence type="ECO:0000256" key="4">
    <source>
        <dbReference type="SAM" id="Phobius"/>
    </source>
</evidence>
<comment type="caution">
    <text evidence="6">The sequence shown here is derived from an EMBL/GenBank/DDBJ whole genome shotgun (WGS) entry which is preliminary data.</text>
</comment>
<accession>A0A0J9XGB6</accession>
<feature type="transmembrane region" description="Helical" evidence="4">
    <location>
        <begin position="292"/>
        <end position="316"/>
    </location>
</feature>
<dbReference type="GO" id="GO:0022857">
    <property type="term" value="F:transmembrane transporter activity"/>
    <property type="evidence" value="ECO:0007669"/>
    <property type="project" value="InterPro"/>
</dbReference>
<comment type="similarity">
    <text evidence="2">Belongs to the major facilitator superfamily. Monocarboxylate porter (TC 2.A.1.13) family.</text>
</comment>
<evidence type="ECO:0000256" key="1">
    <source>
        <dbReference type="ARBA" id="ARBA00004141"/>
    </source>
</evidence>
<feature type="transmembrane region" description="Helical" evidence="4">
    <location>
        <begin position="89"/>
        <end position="110"/>
    </location>
</feature>
<feature type="transmembrane region" description="Helical" evidence="4">
    <location>
        <begin position="250"/>
        <end position="272"/>
    </location>
</feature>
<dbReference type="EMBL" id="CCBN010000015">
    <property type="protein sequence ID" value="CDO56442.1"/>
    <property type="molecule type" value="Genomic_DNA"/>
</dbReference>
<dbReference type="InterPro" id="IPR020846">
    <property type="entry name" value="MFS_dom"/>
</dbReference>
<evidence type="ECO:0000256" key="3">
    <source>
        <dbReference type="SAM" id="MobiDB-lite"/>
    </source>
</evidence>
<dbReference type="CDD" id="cd17352">
    <property type="entry name" value="MFS_MCT_SLC16"/>
    <property type="match status" value="1"/>
</dbReference>
<feature type="transmembrane region" description="Helical" evidence="4">
    <location>
        <begin position="159"/>
        <end position="182"/>
    </location>
</feature>
<feature type="transmembrane region" description="Helical" evidence="4">
    <location>
        <begin position="130"/>
        <end position="152"/>
    </location>
</feature>
<dbReference type="Gene3D" id="1.20.1250.20">
    <property type="entry name" value="MFS general substrate transporter like domains"/>
    <property type="match status" value="2"/>
</dbReference>
<dbReference type="GO" id="GO:0016020">
    <property type="term" value="C:membrane"/>
    <property type="evidence" value="ECO:0007669"/>
    <property type="project" value="UniProtKB-SubCell"/>
</dbReference>
<keyword evidence="4" id="KW-0812">Transmembrane</keyword>
<dbReference type="InterPro" id="IPR050327">
    <property type="entry name" value="Proton-linked_MCT"/>
</dbReference>
<evidence type="ECO:0000313" key="7">
    <source>
        <dbReference type="Proteomes" id="UP000242525"/>
    </source>
</evidence>
<feature type="transmembrane region" description="Helical" evidence="4">
    <location>
        <begin position="357"/>
        <end position="376"/>
    </location>
</feature>
<comment type="subcellular location">
    <subcellularLocation>
        <location evidence="1">Membrane</location>
        <topology evidence="1">Multi-pass membrane protein</topology>
    </subcellularLocation>
</comment>
<organism evidence="6 7">
    <name type="scientific">Geotrichum candidum</name>
    <name type="common">Oospora lactis</name>
    <name type="synonym">Dipodascus geotrichum</name>
    <dbReference type="NCBI Taxonomy" id="1173061"/>
    <lineage>
        <taxon>Eukaryota</taxon>
        <taxon>Fungi</taxon>
        <taxon>Dikarya</taxon>
        <taxon>Ascomycota</taxon>
        <taxon>Saccharomycotina</taxon>
        <taxon>Dipodascomycetes</taxon>
        <taxon>Dipodascales</taxon>
        <taxon>Dipodascaceae</taxon>
        <taxon>Geotrichum</taxon>
    </lineage>
</organism>
<keyword evidence="7" id="KW-1185">Reference proteome</keyword>
<dbReference type="PROSITE" id="PS50850">
    <property type="entry name" value="MFS"/>
    <property type="match status" value="1"/>
</dbReference>
<dbReference type="Pfam" id="PF07690">
    <property type="entry name" value="MFS_1"/>
    <property type="match status" value="1"/>
</dbReference>
<dbReference type="OrthoDB" id="6509908at2759"/>
<reference evidence="6" key="1">
    <citation type="submission" date="2014-03" db="EMBL/GenBank/DDBJ databases">
        <authorList>
            <person name="Casaregola S."/>
        </authorList>
    </citation>
    <scope>NUCLEOTIDE SEQUENCE [LARGE SCALE GENOMIC DNA]</scope>
    <source>
        <strain evidence="6">CLIB 918</strain>
    </source>
</reference>
<feature type="domain" description="Major facilitator superfamily (MFS) profile" evidence="5">
    <location>
        <begin position="46"/>
        <end position="475"/>
    </location>
</feature>
<dbReference type="InterPro" id="IPR036259">
    <property type="entry name" value="MFS_trans_sf"/>
</dbReference>
<dbReference type="Proteomes" id="UP000242525">
    <property type="component" value="Unassembled WGS sequence"/>
</dbReference>
<dbReference type="SUPFAM" id="SSF103473">
    <property type="entry name" value="MFS general substrate transporter"/>
    <property type="match status" value="1"/>
</dbReference>
<feature type="transmembrane region" description="Helical" evidence="4">
    <location>
        <begin position="188"/>
        <end position="211"/>
    </location>
</feature>
<dbReference type="InterPro" id="IPR011701">
    <property type="entry name" value="MFS"/>
</dbReference>
<evidence type="ECO:0000259" key="5">
    <source>
        <dbReference type="PROSITE" id="PS50850"/>
    </source>
</evidence>
<evidence type="ECO:0000313" key="6">
    <source>
        <dbReference type="EMBL" id="CDO56442.1"/>
    </source>
</evidence>
<dbReference type="PANTHER" id="PTHR11360:SF240">
    <property type="entry name" value="MONOCARBOXYLATE TRANSPORTER (EUROFUNG)-RELATED"/>
    <property type="match status" value="1"/>
</dbReference>
<feature type="transmembrane region" description="Helical" evidence="4">
    <location>
        <begin position="382"/>
        <end position="407"/>
    </location>
</feature>
<feature type="transmembrane region" description="Helical" evidence="4">
    <location>
        <begin position="449"/>
        <end position="470"/>
    </location>
</feature>
<feature type="transmembrane region" description="Helical" evidence="4">
    <location>
        <begin position="218"/>
        <end position="238"/>
    </location>
</feature>
<sequence>MSFINRTFVEPTQTVEIELVAAPSATGYATGVATAAVSLEGKTLPAAASAASGTNVNRLDDHLVEEDVEEPPRSTTDDEMEYPEGGLEAWLVVFGSWCAWTATFGLTNTIGYLQAWLSTHQLAHQSESEISWIFSIYLFLLFFGGIQVGPVFDRYGDKYLIVPGSIGLVASLVVLSFCTQYYQFVLGFSVFGGISCTLVFTPTIAVIGQWFHRRRGFATSLAATGGAIGGVLFPLVLIRTMPSIGFGWSIRLMALLEAVLCILAVVFMKTRVPVQQDNTKKAVIDFNAFRDLRFTITTIAVFMIEWALFVPITYITTYALTQKVNTTFAYQLIAILNASSVFGRGLPGYFADKFGRFNVMIVTSLFCTISCLAIWLPANGHLVPLIIFTIFFGFWSGSGVSLTPVCISQICRIEDYGKYYGTCYTMVSFGTLTGTPIAGAILSRQSGNYSGVIWFSAIAYLVGALLFTYARVLSTGWKLKAIY</sequence>
<name>A0A0J9XGB6_GEOCN</name>
<gene>
    <name evidence="6" type="ORF">BN980_GECA15s01253g</name>
</gene>
<dbReference type="AlphaFoldDB" id="A0A0J9XGB6"/>
<keyword evidence="4" id="KW-0472">Membrane</keyword>
<keyword evidence="4" id="KW-1133">Transmembrane helix</keyword>
<proteinExistence type="inferred from homology"/>
<feature type="region of interest" description="Disordered" evidence="3">
    <location>
        <begin position="60"/>
        <end position="80"/>
    </location>
</feature>
<protein>
    <submittedName>
        <fullName evidence="6">Similar to Saccharomyces cerevisiae YOL119C MCH4 Protein with similarity to mammalian monocarboxylate permeases</fullName>
    </submittedName>
</protein>
<feature type="transmembrane region" description="Helical" evidence="4">
    <location>
        <begin position="328"/>
        <end position="350"/>
    </location>
</feature>
<dbReference type="PANTHER" id="PTHR11360">
    <property type="entry name" value="MONOCARBOXYLATE TRANSPORTER"/>
    <property type="match status" value="1"/>
</dbReference>
<feature type="transmembrane region" description="Helical" evidence="4">
    <location>
        <begin position="419"/>
        <end position="443"/>
    </location>
</feature>